<dbReference type="Pfam" id="PF00877">
    <property type="entry name" value="NLPC_P60"/>
    <property type="match status" value="1"/>
</dbReference>
<evidence type="ECO:0000313" key="8">
    <source>
        <dbReference type="Proteomes" id="UP000179344"/>
    </source>
</evidence>
<keyword evidence="5" id="KW-0732">Signal</keyword>
<organism evidence="7 8">
    <name type="scientific">Candidatus Muproteobacteria bacterium RBG_16_65_31</name>
    <dbReference type="NCBI Taxonomy" id="1817759"/>
    <lineage>
        <taxon>Bacteria</taxon>
        <taxon>Pseudomonadati</taxon>
        <taxon>Pseudomonadota</taxon>
        <taxon>Candidatus Muproteobacteria</taxon>
    </lineage>
</organism>
<dbReference type="InterPro" id="IPR038765">
    <property type="entry name" value="Papain-like_cys_pep_sf"/>
</dbReference>
<evidence type="ECO:0000256" key="3">
    <source>
        <dbReference type="ARBA" id="ARBA00022801"/>
    </source>
</evidence>
<dbReference type="EMBL" id="MFST01000118">
    <property type="protein sequence ID" value="OGI43441.1"/>
    <property type="molecule type" value="Genomic_DNA"/>
</dbReference>
<dbReference type="PROSITE" id="PS51935">
    <property type="entry name" value="NLPC_P60"/>
    <property type="match status" value="1"/>
</dbReference>
<dbReference type="InterPro" id="IPR051202">
    <property type="entry name" value="Peptidase_C40"/>
</dbReference>
<feature type="chain" id="PRO_5009225463" description="NlpC/P60 domain-containing protein" evidence="5">
    <location>
        <begin position="23"/>
        <end position="154"/>
    </location>
</feature>
<dbReference type="PANTHER" id="PTHR47053:SF1">
    <property type="entry name" value="MUREIN DD-ENDOPEPTIDASE MEPH-RELATED"/>
    <property type="match status" value="1"/>
</dbReference>
<protein>
    <recommendedName>
        <fullName evidence="6">NlpC/P60 domain-containing protein</fullName>
    </recommendedName>
</protein>
<sequence>MNTRTPALLLAWLALTQLSGCALNPRDSGHAAGARAADHALAVVGSPYRYGGNSPSGFDCSGLVQYSYARAGVRLPHGTEHLWRYSRTVSARELRRGDLVFFDQQGKKSSHVGIYLGRDQFVHAPSSGKQVHVASLANPYWRRYFTAARRLDAD</sequence>
<name>A0A1F6TE78_9PROT</name>
<dbReference type="PANTHER" id="PTHR47053">
    <property type="entry name" value="MUREIN DD-ENDOPEPTIDASE MEPH-RELATED"/>
    <property type="match status" value="1"/>
</dbReference>
<reference evidence="7 8" key="1">
    <citation type="journal article" date="2016" name="Nat. Commun.">
        <title>Thousands of microbial genomes shed light on interconnected biogeochemical processes in an aquifer system.</title>
        <authorList>
            <person name="Anantharaman K."/>
            <person name="Brown C.T."/>
            <person name="Hug L.A."/>
            <person name="Sharon I."/>
            <person name="Castelle C.J."/>
            <person name="Probst A.J."/>
            <person name="Thomas B.C."/>
            <person name="Singh A."/>
            <person name="Wilkins M.J."/>
            <person name="Karaoz U."/>
            <person name="Brodie E.L."/>
            <person name="Williams K.H."/>
            <person name="Hubbard S.S."/>
            <person name="Banfield J.F."/>
        </authorList>
    </citation>
    <scope>NUCLEOTIDE SEQUENCE [LARGE SCALE GENOMIC DNA]</scope>
</reference>
<dbReference type="GO" id="GO:0008234">
    <property type="term" value="F:cysteine-type peptidase activity"/>
    <property type="evidence" value="ECO:0007669"/>
    <property type="project" value="UniProtKB-KW"/>
</dbReference>
<dbReference type="Proteomes" id="UP000179344">
    <property type="component" value="Unassembled WGS sequence"/>
</dbReference>
<comment type="caution">
    <text evidence="7">The sequence shown here is derived from an EMBL/GenBank/DDBJ whole genome shotgun (WGS) entry which is preliminary data.</text>
</comment>
<keyword evidence="2" id="KW-0645">Protease</keyword>
<dbReference type="InterPro" id="IPR000064">
    <property type="entry name" value="NLP_P60_dom"/>
</dbReference>
<evidence type="ECO:0000313" key="7">
    <source>
        <dbReference type="EMBL" id="OGI43441.1"/>
    </source>
</evidence>
<keyword evidence="4" id="KW-0788">Thiol protease</keyword>
<evidence type="ECO:0000256" key="2">
    <source>
        <dbReference type="ARBA" id="ARBA00022670"/>
    </source>
</evidence>
<evidence type="ECO:0000256" key="4">
    <source>
        <dbReference type="ARBA" id="ARBA00022807"/>
    </source>
</evidence>
<accession>A0A1F6TE78</accession>
<evidence type="ECO:0000256" key="1">
    <source>
        <dbReference type="ARBA" id="ARBA00007074"/>
    </source>
</evidence>
<evidence type="ECO:0000256" key="5">
    <source>
        <dbReference type="SAM" id="SignalP"/>
    </source>
</evidence>
<evidence type="ECO:0000259" key="6">
    <source>
        <dbReference type="PROSITE" id="PS51935"/>
    </source>
</evidence>
<dbReference type="GO" id="GO:0006508">
    <property type="term" value="P:proteolysis"/>
    <property type="evidence" value="ECO:0007669"/>
    <property type="project" value="UniProtKB-KW"/>
</dbReference>
<feature type="signal peptide" evidence="5">
    <location>
        <begin position="1"/>
        <end position="22"/>
    </location>
</feature>
<dbReference type="SUPFAM" id="SSF54001">
    <property type="entry name" value="Cysteine proteinases"/>
    <property type="match status" value="1"/>
</dbReference>
<dbReference type="Gene3D" id="3.90.1720.10">
    <property type="entry name" value="endopeptidase domain like (from Nostoc punctiforme)"/>
    <property type="match status" value="1"/>
</dbReference>
<gene>
    <name evidence="7" type="ORF">A2V92_00885</name>
</gene>
<comment type="similarity">
    <text evidence="1">Belongs to the peptidase C40 family.</text>
</comment>
<dbReference type="AlphaFoldDB" id="A0A1F6TE78"/>
<keyword evidence="3" id="KW-0378">Hydrolase</keyword>
<proteinExistence type="inferred from homology"/>
<feature type="domain" description="NlpC/P60" evidence="6">
    <location>
        <begin position="30"/>
        <end position="152"/>
    </location>
</feature>